<organism evidence="1 2">
    <name type="scientific">Methanosarcina lacustris Z-7289</name>
    <dbReference type="NCBI Taxonomy" id="1434111"/>
    <lineage>
        <taxon>Archaea</taxon>
        <taxon>Methanobacteriati</taxon>
        <taxon>Methanobacteriota</taxon>
        <taxon>Stenosarchaea group</taxon>
        <taxon>Methanomicrobia</taxon>
        <taxon>Methanosarcinales</taxon>
        <taxon>Methanosarcinaceae</taxon>
        <taxon>Methanosarcina</taxon>
    </lineage>
</organism>
<reference evidence="1 2" key="1">
    <citation type="submission" date="2014-07" db="EMBL/GenBank/DDBJ databases">
        <title>Methanogenic archaea and the global carbon cycle.</title>
        <authorList>
            <person name="Henriksen J.R."/>
            <person name="Luke J."/>
            <person name="Reinhart S."/>
            <person name="Benedict M.N."/>
            <person name="Youngblut N.D."/>
            <person name="Metcalf M.E."/>
            <person name="Whitaker R.J."/>
            <person name="Metcalf W.W."/>
        </authorList>
    </citation>
    <scope>NUCLEOTIDE SEQUENCE [LARGE SCALE GENOMIC DNA]</scope>
    <source>
        <strain evidence="1 2">Z-7289</strain>
    </source>
</reference>
<dbReference type="HOGENOM" id="CLU_2534704_0_0_2"/>
<proteinExistence type="predicted"/>
<dbReference type="PATRIC" id="fig|1434111.4.peg.352"/>
<protein>
    <submittedName>
        <fullName evidence="1">Uncharacterized protein</fullName>
    </submittedName>
</protein>
<dbReference type="KEGG" id="mls:MSLAZ_0273"/>
<accession>A0A0E3RZ37</accession>
<name>A0A0E3RZ37_9EURY</name>
<evidence type="ECO:0000313" key="2">
    <source>
        <dbReference type="Proteomes" id="UP000033072"/>
    </source>
</evidence>
<dbReference type="AlphaFoldDB" id="A0A0E3RZ37"/>
<dbReference type="Proteomes" id="UP000033072">
    <property type="component" value="Chromosome"/>
</dbReference>
<keyword evidence="2" id="KW-1185">Reference proteome</keyword>
<sequence>MDMDVDGRPMGFELLHVSRMFGVPKSAIKNFVKFGADISISEEFIEIKCTITVPLRNRKTEKIAVSQGINDINIPSAQIAMAY</sequence>
<evidence type="ECO:0000313" key="1">
    <source>
        <dbReference type="EMBL" id="AKB73534.1"/>
    </source>
</evidence>
<dbReference type="EMBL" id="CP009515">
    <property type="protein sequence ID" value="AKB73534.1"/>
    <property type="molecule type" value="Genomic_DNA"/>
</dbReference>
<gene>
    <name evidence="1" type="ORF">MSLAZ_0273</name>
</gene>